<gene>
    <name evidence="1" type="ORF">GCM10022422_25760</name>
</gene>
<dbReference type="EMBL" id="BAABDT010000005">
    <property type="protein sequence ID" value="GAA3740928.1"/>
    <property type="molecule type" value="Genomic_DNA"/>
</dbReference>
<dbReference type="Proteomes" id="UP001501367">
    <property type="component" value="Unassembled WGS sequence"/>
</dbReference>
<accession>A0ABP7FJ01</accession>
<comment type="caution">
    <text evidence="1">The sequence shown here is derived from an EMBL/GenBank/DDBJ whole genome shotgun (WGS) entry which is preliminary data.</text>
</comment>
<protein>
    <recommendedName>
        <fullName evidence="3">Type II toxin-antitoxin system RelE/ParE family toxin</fullName>
    </recommendedName>
</protein>
<keyword evidence="2" id="KW-1185">Reference proteome</keyword>
<evidence type="ECO:0000313" key="2">
    <source>
        <dbReference type="Proteomes" id="UP001501367"/>
    </source>
</evidence>
<proteinExistence type="predicted"/>
<organism evidence="1 2">
    <name type="scientific">Flavobacterium ginsengisoli</name>
    <dbReference type="NCBI Taxonomy" id="871694"/>
    <lineage>
        <taxon>Bacteria</taxon>
        <taxon>Pseudomonadati</taxon>
        <taxon>Bacteroidota</taxon>
        <taxon>Flavobacteriia</taxon>
        <taxon>Flavobacteriales</taxon>
        <taxon>Flavobacteriaceae</taxon>
        <taxon>Flavobacterium</taxon>
    </lineage>
</organism>
<evidence type="ECO:0008006" key="3">
    <source>
        <dbReference type="Google" id="ProtNLM"/>
    </source>
</evidence>
<dbReference type="Gene3D" id="3.30.2310.20">
    <property type="entry name" value="RelE-like"/>
    <property type="match status" value="1"/>
</dbReference>
<reference evidence="2" key="1">
    <citation type="journal article" date="2019" name="Int. J. Syst. Evol. Microbiol.">
        <title>The Global Catalogue of Microorganisms (GCM) 10K type strain sequencing project: providing services to taxonomists for standard genome sequencing and annotation.</title>
        <authorList>
            <consortium name="The Broad Institute Genomics Platform"/>
            <consortium name="The Broad Institute Genome Sequencing Center for Infectious Disease"/>
            <person name="Wu L."/>
            <person name="Ma J."/>
        </authorList>
    </citation>
    <scope>NUCLEOTIDE SEQUENCE [LARGE SCALE GENOMIC DNA]</scope>
    <source>
        <strain evidence="2">JCM 17336</strain>
    </source>
</reference>
<name>A0ABP7FJ01_9FLAO</name>
<dbReference type="InterPro" id="IPR035093">
    <property type="entry name" value="RelE/ParE_toxin_dom_sf"/>
</dbReference>
<sequence length="95" mass="11161">MTVKLTENAEKTFSQIINKYSYLKASKFSNQTISTIEIIVQNNHIGTKYKKTSFRKSLISNQVYLFYTVEKQTIYIVLFWDNKRNPLELDVILSS</sequence>
<evidence type="ECO:0000313" key="1">
    <source>
        <dbReference type="EMBL" id="GAA3740928.1"/>
    </source>
</evidence>